<keyword evidence="13" id="KW-0234">DNA repair</keyword>
<keyword evidence="2" id="KW-0963">Cytoplasm</keyword>
<keyword evidence="11" id="KW-0267">Excision nuclease</keyword>
<dbReference type="GO" id="GO:0004518">
    <property type="term" value="F:nuclease activity"/>
    <property type="evidence" value="ECO:0007669"/>
    <property type="project" value="UniProtKB-KW"/>
</dbReference>
<dbReference type="AlphaFoldDB" id="A0A4Q7S1S0"/>
<evidence type="ECO:0000256" key="11">
    <source>
        <dbReference type="ARBA" id="ARBA00022881"/>
    </source>
</evidence>
<evidence type="ECO:0000256" key="4">
    <source>
        <dbReference type="ARBA" id="ARBA00022737"/>
    </source>
</evidence>
<dbReference type="Gene3D" id="1.20.1580.10">
    <property type="entry name" value="ABC transporter ATPase like domain"/>
    <property type="match status" value="2"/>
</dbReference>
<accession>A0A4Q7S1S0</accession>
<dbReference type="Proteomes" id="UP000291078">
    <property type="component" value="Unassembled WGS sequence"/>
</dbReference>
<evidence type="ECO:0000256" key="12">
    <source>
        <dbReference type="ARBA" id="ARBA00023125"/>
    </source>
</evidence>
<evidence type="ECO:0000256" key="2">
    <source>
        <dbReference type="ARBA" id="ARBA00022490"/>
    </source>
</evidence>
<dbReference type="Pfam" id="PF17755">
    <property type="entry name" value="UvrA_DNA-bind"/>
    <property type="match status" value="1"/>
</dbReference>
<dbReference type="GO" id="GO:0005524">
    <property type="term" value="F:ATP binding"/>
    <property type="evidence" value="ECO:0007669"/>
    <property type="project" value="UniProtKB-KW"/>
</dbReference>
<evidence type="ECO:0000256" key="10">
    <source>
        <dbReference type="ARBA" id="ARBA00022840"/>
    </source>
</evidence>
<comment type="caution">
    <text evidence="19">The sequence shown here is derived from an EMBL/GenBank/DDBJ whole genome shotgun (WGS) entry which is preliminary data.</text>
</comment>
<sequence>MSDDSRPGRRTREAGGVAEPAPPGADNFVRVRGAREHNLKNVDVDIPRNALVVFTGVSGSGKSSLAFGTLYAEAQRRYFESVAPYARRLIDQVGVPEVDSIAGLPPAVALQQQRGTPNARSTVGSVTTLSSLVRMLYSRAGTYPARQPMLYAEDFSPNTVEGACPECHGLGRIYDVTERSMVPDDSLSIRERAVAAWPPAWHGQNLRDILVTLGYDVDTPWRDLPKKDRDWILFTEEQPTVPVYAGFTPREVRAALKRKLEPSYQGTFTGARRYVLQTFATTQSALMKKRVAQYMIGRDCPACHGKRLKKAALSVKFAGLDIGEFTHLPLARVAEIMRPIARGESGGAAEASGAVLSRKAARADTARRVAAGGSAHKSAPDVRRTPNLSDEKRLASQRIAEELMERLSALIDLGLGYLSLDRSTPTLSSGELQRLRLATQISSQLFGVVYVLDEPSAGLHPADGEALLVALRRLKAAGNSLFVVEHDTQTMRQADWIVDVGPAAGEQGGCVLYSGPPAGLADVAASRTAAYLFGERKGPRGGRSPREPVGWLQLAHVSRNNLHRVDAAIPLGCFTAVTGVSGSGKSSLIAQALPELVNRHLGRAEDSDPDDERDPLFAVTDAPTEGRIAGGMESVRRLVRVDQKPIGRTPRSNLATYTGLFDHVRKLFAATPAARKRHYTAGRFSFNVAQGRCPTCEGEGFVSVELLFLPSVYAPCSACHGTRYRPQTLEITWQGRNIAEVLDLTVDAACDVFAGEAPAMRSLQVLRDIGLGYLRLGQPATELSGGEAQRIKLATELQRAQRGDTLYVLDEPTNGLHPADVDRLLVQLQALVDAGNTVVVVEHDMGVVAQADWVIDIGPGAGDQGGRIVAAGRPHEVAATPASATANFLARELD</sequence>
<evidence type="ECO:0000313" key="20">
    <source>
        <dbReference type="Proteomes" id="UP000291078"/>
    </source>
</evidence>
<dbReference type="Gene3D" id="1.10.8.280">
    <property type="entry name" value="ABC transporter ATPase domain-like"/>
    <property type="match status" value="1"/>
</dbReference>
<dbReference type="GO" id="GO:0005737">
    <property type="term" value="C:cytoplasm"/>
    <property type="evidence" value="ECO:0007669"/>
    <property type="project" value="UniProtKB-SubCell"/>
</dbReference>
<dbReference type="InterPro" id="IPR017871">
    <property type="entry name" value="ABC_transporter-like_CS"/>
</dbReference>
<dbReference type="GO" id="GO:0016887">
    <property type="term" value="F:ATP hydrolysis activity"/>
    <property type="evidence" value="ECO:0007669"/>
    <property type="project" value="InterPro"/>
</dbReference>
<dbReference type="OrthoDB" id="9809851at2"/>
<evidence type="ECO:0000256" key="16">
    <source>
        <dbReference type="ARBA" id="ARBA00042156"/>
    </source>
</evidence>
<comment type="similarity">
    <text evidence="14">Belongs to the ABC transporter superfamily. UvrA family.</text>
</comment>
<keyword evidence="5" id="KW-0547">Nucleotide-binding</keyword>
<evidence type="ECO:0000256" key="17">
    <source>
        <dbReference type="SAM" id="MobiDB-lite"/>
    </source>
</evidence>
<dbReference type="InterPro" id="IPR027417">
    <property type="entry name" value="P-loop_NTPase"/>
</dbReference>
<feature type="compositionally biased region" description="Basic and acidic residues" evidence="17">
    <location>
        <begin position="1"/>
        <end position="13"/>
    </location>
</feature>
<evidence type="ECO:0000259" key="18">
    <source>
        <dbReference type="PROSITE" id="PS50893"/>
    </source>
</evidence>
<keyword evidence="12" id="KW-0238">DNA-binding</keyword>
<evidence type="ECO:0000256" key="5">
    <source>
        <dbReference type="ARBA" id="ARBA00022741"/>
    </source>
</evidence>
<evidence type="ECO:0000256" key="7">
    <source>
        <dbReference type="ARBA" id="ARBA00022769"/>
    </source>
</evidence>
<dbReference type="SUPFAM" id="SSF52540">
    <property type="entry name" value="P-loop containing nucleoside triphosphate hydrolases"/>
    <property type="match status" value="2"/>
</dbReference>
<dbReference type="GO" id="GO:0003677">
    <property type="term" value="F:DNA binding"/>
    <property type="evidence" value="ECO:0007669"/>
    <property type="project" value="UniProtKB-KW"/>
</dbReference>
<evidence type="ECO:0000256" key="14">
    <source>
        <dbReference type="ARBA" id="ARBA00038000"/>
    </source>
</evidence>
<dbReference type="RefSeq" id="WP_130391557.1">
    <property type="nucleotide sequence ID" value="NZ_SGXM01000002.1"/>
</dbReference>
<keyword evidence="10" id="KW-0067">ATP-binding</keyword>
<dbReference type="GO" id="GO:0008270">
    <property type="term" value="F:zinc ion binding"/>
    <property type="evidence" value="ECO:0007669"/>
    <property type="project" value="UniProtKB-KW"/>
</dbReference>
<dbReference type="GO" id="GO:0006281">
    <property type="term" value="P:DNA repair"/>
    <property type="evidence" value="ECO:0007669"/>
    <property type="project" value="UniProtKB-KW"/>
</dbReference>
<feature type="region of interest" description="Disordered" evidence="17">
    <location>
        <begin position="367"/>
        <end position="390"/>
    </location>
</feature>
<dbReference type="PANTHER" id="PTHR43152">
    <property type="entry name" value="UVRABC SYSTEM PROTEIN A"/>
    <property type="match status" value="1"/>
</dbReference>
<dbReference type="InterPro" id="IPR003439">
    <property type="entry name" value="ABC_transporter-like_ATP-bd"/>
</dbReference>
<evidence type="ECO:0000313" key="19">
    <source>
        <dbReference type="EMBL" id="RZT39388.1"/>
    </source>
</evidence>
<keyword evidence="9" id="KW-0862">Zinc</keyword>
<dbReference type="InterPro" id="IPR041552">
    <property type="entry name" value="UvrA_DNA-bd"/>
</dbReference>
<name>A0A4Q7S1S0_9BURK</name>
<feature type="domain" description="ABC transporter" evidence="18">
    <location>
        <begin position="544"/>
        <end position="884"/>
    </location>
</feature>
<keyword evidence="8" id="KW-0863">Zinc-finger</keyword>
<evidence type="ECO:0000256" key="9">
    <source>
        <dbReference type="ARBA" id="ARBA00022833"/>
    </source>
</evidence>
<dbReference type="Gene3D" id="3.40.50.300">
    <property type="entry name" value="P-loop containing nucleotide triphosphate hydrolases"/>
    <property type="match status" value="2"/>
</dbReference>
<evidence type="ECO:0000256" key="13">
    <source>
        <dbReference type="ARBA" id="ARBA00023204"/>
    </source>
</evidence>
<reference evidence="19 20" key="1">
    <citation type="journal article" date="2015" name="Stand. Genomic Sci.">
        <title>Genomic Encyclopedia of Bacterial and Archaeal Type Strains, Phase III: the genomes of soil and plant-associated and newly described type strains.</title>
        <authorList>
            <person name="Whitman W.B."/>
            <person name="Woyke T."/>
            <person name="Klenk H.P."/>
            <person name="Zhou Y."/>
            <person name="Lilburn T.G."/>
            <person name="Beck B.J."/>
            <person name="De Vos P."/>
            <person name="Vandamme P."/>
            <person name="Eisen J.A."/>
            <person name="Garrity G."/>
            <person name="Hugenholtz P."/>
            <person name="Kyrpides N.C."/>
        </authorList>
    </citation>
    <scope>NUCLEOTIDE SEQUENCE [LARGE SCALE GENOMIC DNA]</scope>
    <source>
        <strain evidence="19 20">ASC-9842</strain>
    </source>
</reference>
<dbReference type="PROSITE" id="PS50893">
    <property type="entry name" value="ABC_TRANSPORTER_2"/>
    <property type="match status" value="1"/>
</dbReference>
<keyword evidence="3" id="KW-0479">Metal-binding</keyword>
<keyword evidence="6" id="KW-0227">DNA damage</keyword>
<evidence type="ECO:0000256" key="1">
    <source>
        <dbReference type="ARBA" id="ARBA00004496"/>
    </source>
</evidence>
<dbReference type="PROSITE" id="PS00211">
    <property type="entry name" value="ABC_TRANSPORTER_1"/>
    <property type="match status" value="2"/>
</dbReference>
<feature type="compositionally biased region" description="Basic and acidic residues" evidence="17">
    <location>
        <begin position="378"/>
        <end position="390"/>
    </location>
</feature>
<evidence type="ECO:0000256" key="15">
    <source>
        <dbReference type="ARBA" id="ARBA00039316"/>
    </source>
</evidence>
<keyword evidence="7" id="KW-0228">DNA excision</keyword>
<gene>
    <name evidence="19" type="ORF">EV147_2583</name>
</gene>
<feature type="region of interest" description="Disordered" evidence="17">
    <location>
        <begin position="1"/>
        <end position="25"/>
    </location>
</feature>
<organism evidence="19 20">
    <name type="scientific">Cupriavidus agavae</name>
    <dbReference type="NCBI Taxonomy" id="1001822"/>
    <lineage>
        <taxon>Bacteria</taxon>
        <taxon>Pseudomonadati</taxon>
        <taxon>Pseudomonadota</taxon>
        <taxon>Betaproteobacteria</taxon>
        <taxon>Burkholderiales</taxon>
        <taxon>Burkholderiaceae</taxon>
        <taxon>Cupriavidus</taxon>
    </lineage>
</organism>
<keyword evidence="20" id="KW-1185">Reference proteome</keyword>
<proteinExistence type="inferred from homology"/>
<evidence type="ECO:0000256" key="6">
    <source>
        <dbReference type="ARBA" id="ARBA00022763"/>
    </source>
</evidence>
<dbReference type="PANTHER" id="PTHR43152:SF1">
    <property type="entry name" value="UVRA PROTEIN"/>
    <property type="match status" value="1"/>
</dbReference>
<evidence type="ECO:0000256" key="3">
    <source>
        <dbReference type="ARBA" id="ARBA00022723"/>
    </source>
</evidence>
<keyword evidence="4" id="KW-0677">Repeat</keyword>
<evidence type="ECO:0000256" key="8">
    <source>
        <dbReference type="ARBA" id="ARBA00022771"/>
    </source>
</evidence>
<comment type="subcellular location">
    <subcellularLocation>
        <location evidence="1">Cytoplasm</location>
    </subcellularLocation>
</comment>
<protein>
    <recommendedName>
        <fullName evidence="15">UvrABC system protein A</fullName>
    </recommendedName>
    <alternativeName>
        <fullName evidence="16">Excinuclease ABC subunit A</fullName>
    </alternativeName>
</protein>
<dbReference type="EMBL" id="SGXM01000002">
    <property type="protein sequence ID" value="RZT39388.1"/>
    <property type="molecule type" value="Genomic_DNA"/>
</dbReference>